<dbReference type="PANTHER" id="PTHR31084">
    <property type="entry name" value="ALPHA-L-FUCOSIDASE 2"/>
    <property type="match status" value="1"/>
</dbReference>
<reference evidence="2 3" key="1">
    <citation type="submission" date="2020-10" db="EMBL/GenBank/DDBJ databases">
        <title>Sequencing the genomes of 1000 actinobacteria strains.</title>
        <authorList>
            <person name="Klenk H.-P."/>
        </authorList>
    </citation>
    <scope>NUCLEOTIDE SEQUENCE [LARGE SCALE GENOMIC DNA]</scope>
    <source>
        <strain evidence="2 3">DSM 43173</strain>
    </source>
</reference>
<dbReference type="InterPro" id="IPR013780">
    <property type="entry name" value="Glyco_hydro_b"/>
</dbReference>
<feature type="domain" description="Alpha fucosidase A-like C-terminal" evidence="1">
    <location>
        <begin position="24"/>
        <end position="110"/>
    </location>
</feature>
<evidence type="ECO:0000313" key="2">
    <source>
        <dbReference type="EMBL" id="MBE1590262.1"/>
    </source>
</evidence>
<dbReference type="PANTHER" id="PTHR31084:SF0">
    <property type="entry name" value="ALPHA-L-FUCOSIDASE 2"/>
    <property type="match status" value="1"/>
</dbReference>
<name>A0ABR9MCN1_9ACTN</name>
<evidence type="ECO:0000259" key="1">
    <source>
        <dbReference type="Pfam" id="PF21307"/>
    </source>
</evidence>
<accession>A0ABR9MCN1</accession>
<dbReference type="SUPFAM" id="SSF48208">
    <property type="entry name" value="Six-hairpin glycosidases"/>
    <property type="match status" value="1"/>
</dbReference>
<comment type="caution">
    <text evidence="2">The sequence shown here is derived from an EMBL/GenBank/DDBJ whole genome shotgun (WGS) entry which is preliminary data.</text>
</comment>
<organism evidence="2 3">
    <name type="scientific">Nonomuraea angiospora</name>
    <dbReference type="NCBI Taxonomy" id="46172"/>
    <lineage>
        <taxon>Bacteria</taxon>
        <taxon>Bacillati</taxon>
        <taxon>Actinomycetota</taxon>
        <taxon>Actinomycetes</taxon>
        <taxon>Streptosporangiales</taxon>
        <taxon>Streptosporangiaceae</taxon>
        <taxon>Nonomuraea</taxon>
    </lineage>
</organism>
<protein>
    <recommendedName>
        <fullName evidence="1">Alpha fucosidase A-like C-terminal domain-containing protein</fullName>
    </recommendedName>
</protein>
<dbReference type="InterPro" id="IPR008928">
    <property type="entry name" value="6-hairpin_glycosidase_sf"/>
</dbReference>
<dbReference type="RefSeq" id="WP_192790159.1">
    <property type="nucleotide sequence ID" value="NZ_JADBEK010000001.1"/>
</dbReference>
<dbReference type="Gene3D" id="2.60.40.1180">
    <property type="entry name" value="Golgi alpha-mannosidase II"/>
    <property type="match status" value="1"/>
</dbReference>
<dbReference type="EMBL" id="JADBEK010000001">
    <property type="protein sequence ID" value="MBE1590262.1"/>
    <property type="molecule type" value="Genomic_DNA"/>
</dbReference>
<dbReference type="Proteomes" id="UP000633509">
    <property type="component" value="Unassembled WGS sequence"/>
</dbReference>
<evidence type="ECO:0000313" key="3">
    <source>
        <dbReference type="Proteomes" id="UP000633509"/>
    </source>
</evidence>
<dbReference type="InterPro" id="IPR049053">
    <property type="entry name" value="AFCA-like_C"/>
</dbReference>
<dbReference type="Pfam" id="PF21307">
    <property type="entry name" value="Glyco_hydro_95_C"/>
    <property type="match status" value="1"/>
</dbReference>
<gene>
    <name evidence="2" type="ORF">H4W80_008520</name>
</gene>
<proteinExistence type="predicted"/>
<sequence>MTTRRTRIGTCPTCSACIPGGRSPIHVLPALPSAWPTGSVRGLRARGDVTVDVSWRDGAAERITLHAGRSGPITVRTDLAGRCRVSGDARPRRSGDTLSWDAEAGTTYTILGG</sequence>
<keyword evidence="3" id="KW-1185">Reference proteome</keyword>